<protein>
    <submittedName>
        <fullName evidence="3">PhnB protein</fullName>
    </submittedName>
</protein>
<dbReference type="Pfam" id="PF03795">
    <property type="entry name" value="YCII"/>
    <property type="match status" value="1"/>
</dbReference>
<proteinExistence type="inferred from homology"/>
<evidence type="ECO:0000256" key="1">
    <source>
        <dbReference type="ARBA" id="ARBA00007689"/>
    </source>
</evidence>
<dbReference type="Gene3D" id="3.30.70.1060">
    <property type="entry name" value="Dimeric alpha+beta barrel"/>
    <property type="match status" value="1"/>
</dbReference>
<evidence type="ECO:0000313" key="4">
    <source>
        <dbReference type="Proteomes" id="UP000064967"/>
    </source>
</evidence>
<evidence type="ECO:0000313" key="3">
    <source>
        <dbReference type="EMBL" id="AKU97890.1"/>
    </source>
</evidence>
<evidence type="ECO:0000259" key="2">
    <source>
        <dbReference type="Pfam" id="PF03795"/>
    </source>
</evidence>
<keyword evidence="4" id="KW-1185">Reference proteome</keyword>
<accession>A0A0K1PWI3</accession>
<dbReference type="KEGG" id="llu:AKJ09_04554"/>
<gene>
    <name evidence="3" type="ORF">AKJ09_04554</name>
</gene>
<dbReference type="SUPFAM" id="SSF54909">
    <property type="entry name" value="Dimeric alpha+beta barrel"/>
    <property type="match status" value="1"/>
</dbReference>
<dbReference type="InterPro" id="IPR005545">
    <property type="entry name" value="YCII"/>
</dbReference>
<reference evidence="3 4" key="1">
    <citation type="submission" date="2015-08" db="EMBL/GenBank/DDBJ databases">
        <authorList>
            <person name="Babu N.S."/>
            <person name="Beckwith C.J."/>
            <person name="Beseler K.G."/>
            <person name="Brison A."/>
            <person name="Carone J.V."/>
            <person name="Caskin T.P."/>
            <person name="Diamond M."/>
            <person name="Durham M.E."/>
            <person name="Foxe J.M."/>
            <person name="Go M."/>
            <person name="Henderson B.A."/>
            <person name="Jones I.B."/>
            <person name="McGettigan J.A."/>
            <person name="Micheletti S.J."/>
            <person name="Nasrallah M.E."/>
            <person name="Ortiz D."/>
            <person name="Piller C.R."/>
            <person name="Privatt S.R."/>
            <person name="Schneider S.L."/>
            <person name="Sharp S."/>
            <person name="Smith T.C."/>
            <person name="Stanton J.D."/>
            <person name="Ullery H.E."/>
            <person name="Wilson R.J."/>
            <person name="Serrano M.G."/>
            <person name="Buck G."/>
            <person name="Lee V."/>
            <person name="Wang Y."/>
            <person name="Carvalho R."/>
            <person name="Voegtly L."/>
            <person name="Shi R."/>
            <person name="Duckworth R."/>
            <person name="Johnson A."/>
            <person name="Loviza R."/>
            <person name="Walstead R."/>
            <person name="Shah Z."/>
            <person name="Kiflezghi M."/>
            <person name="Wade K."/>
            <person name="Ball S.L."/>
            <person name="Bradley K.W."/>
            <person name="Asai D.J."/>
            <person name="Bowman C.A."/>
            <person name="Russell D.A."/>
            <person name="Pope W.H."/>
            <person name="Jacobs-Sera D."/>
            <person name="Hendrix R.W."/>
            <person name="Hatfull G.F."/>
        </authorList>
    </citation>
    <scope>NUCLEOTIDE SEQUENCE [LARGE SCALE GENOMIC DNA]</scope>
    <source>
        <strain evidence="3 4">DSM 27648</strain>
    </source>
</reference>
<name>A0A0K1PWI3_9BACT</name>
<dbReference type="OrthoDB" id="9807535at2"/>
<dbReference type="RefSeq" id="WP_146648959.1">
    <property type="nucleotide sequence ID" value="NZ_CP012333.1"/>
</dbReference>
<dbReference type="PANTHER" id="PTHR35174">
    <property type="entry name" value="BLL7171 PROTEIN-RELATED"/>
    <property type="match status" value="1"/>
</dbReference>
<dbReference type="EMBL" id="CP012333">
    <property type="protein sequence ID" value="AKU97890.1"/>
    <property type="molecule type" value="Genomic_DNA"/>
</dbReference>
<dbReference type="PANTHER" id="PTHR35174:SF1">
    <property type="entry name" value="BLL0086 PROTEIN"/>
    <property type="match status" value="1"/>
</dbReference>
<dbReference type="InterPro" id="IPR011008">
    <property type="entry name" value="Dimeric_a/b-barrel"/>
</dbReference>
<feature type="domain" description="YCII-related" evidence="2">
    <location>
        <begin position="23"/>
        <end position="114"/>
    </location>
</feature>
<dbReference type="AlphaFoldDB" id="A0A0K1PWI3"/>
<comment type="similarity">
    <text evidence="1">Belongs to the YciI family.</text>
</comment>
<dbReference type="STRING" id="1391654.AKJ09_04554"/>
<organism evidence="3 4">
    <name type="scientific">Labilithrix luteola</name>
    <dbReference type="NCBI Taxonomy" id="1391654"/>
    <lineage>
        <taxon>Bacteria</taxon>
        <taxon>Pseudomonadati</taxon>
        <taxon>Myxococcota</taxon>
        <taxon>Polyangia</taxon>
        <taxon>Polyangiales</taxon>
        <taxon>Labilitrichaceae</taxon>
        <taxon>Labilithrix</taxon>
    </lineage>
</organism>
<dbReference type="Proteomes" id="UP000064967">
    <property type="component" value="Chromosome"/>
</dbReference>
<sequence length="118" mass="12838">MNNRYVFVFRGGAVVHKELAPAELGAHLQKWMVWLTDLDKKGQSEPNGPRLQLSGKTIRGKSKAVTDGPFAEAKDLVTGSLVVKAPTLEAATEIAMGCPIYEYDGSVEVRPIFEKHGA</sequence>